<evidence type="ECO:0000313" key="4">
    <source>
        <dbReference type="Proteomes" id="UP000095228"/>
    </source>
</evidence>
<reference evidence="3 4" key="1">
    <citation type="submission" date="2016-06" db="EMBL/GenBank/DDBJ databases">
        <title>Three novel species with peptidoglycan cell walls form the new genus Lacunisphaera gen. nov. in the family Opitutaceae of the verrucomicrobial subdivision 4.</title>
        <authorList>
            <person name="Rast P."/>
            <person name="Gloeckner I."/>
            <person name="Jogler M."/>
            <person name="Boedeker C."/>
            <person name="Jeske O."/>
            <person name="Wiegand S."/>
            <person name="Reinhardt R."/>
            <person name="Schumann P."/>
            <person name="Rohde M."/>
            <person name="Spring S."/>
            <person name="Gloeckner F.O."/>
            <person name="Jogler C."/>
        </authorList>
    </citation>
    <scope>NUCLEOTIDE SEQUENCE [LARGE SCALE GENOMIC DNA]</scope>
    <source>
        <strain evidence="3 4">IG16b</strain>
    </source>
</reference>
<name>A0A1D8AZR6_9BACT</name>
<feature type="transmembrane region" description="Helical" evidence="1">
    <location>
        <begin position="111"/>
        <end position="130"/>
    </location>
</feature>
<dbReference type="GO" id="GO:0080120">
    <property type="term" value="P:CAAX-box protein maturation"/>
    <property type="evidence" value="ECO:0007669"/>
    <property type="project" value="UniProtKB-ARBA"/>
</dbReference>
<keyword evidence="1" id="KW-0812">Transmembrane</keyword>
<keyword evidence="3" id="KW-0645">Protease</keyword>
<dbReference type="GO" id="GO:0004175">
    <property type="term" value="F:endopeptidase activity"/>
    <property type="evidence" value="ECO:0007669"/>
    <property type="project" value="UniProtKB-ARBA"/>
</dbReference>
<dbReference type="OrthoDB" id="571316at2"/>
<keyword evidence="4" id="KW-1185">Reference proteome</keyword>
<dbReference type="RefSeq" id="WP_157772511.1">
    <property type="nucleotide sequence ID" value="NZ_CP016094.1"/>
</dbReference>
<keyword evidence="1" id="KW-0472">Membrane</keyword>
<feature type="transmembrane region" description="Helical" evidence="1">
    <location>
        <begin position="227"/>
        <end position="245"/>
    </location>
</feature>
<dbReference type="KEGG" id="obg:Verru16b_03494"/>
<feature type="transmembrane region" description="Helical" evidence="1">
    <location>
        <begin position="52"/>
        <end position="75"/>
    </location>
</feature>
<dbReference type="Proteomes" id="UP000095228">
    <property type="component" value="Chromosome"/>
</dbReference>
<gene>
    <name evidence="3" type="ORF">Verru16b_03494</name>
</gene>
<evidence type="ECO:0000256" key="1">
    <source>
        <dbReference type="SAM" id="Phobius"/>
    </source>
</evidence>
<accession>A0A1D8AZR6</accession>
<feature type="domain" description="CAAX prenyl protease 2/Lysostaphin resistance protein A-like" evidence="2">
    <location>
        <begin position="116"/>
        <end position="213"/>
    </location>
</feature>
<evidence type="ECO:0000313" key="3">
    <source>
        <dbReference type="EMBL" id="AOS46388.1"/>
    </source>
</evidence>
<proteinExistence type="predicted"/>
<feature type="transmembrane region" description="Helical" evidence="1">
    <location>
        <begin position="12"/>
        <end position="32"/>
    </location>
</feature>
<dbReference type="Pfam" id="PF02517">
    <property type="entry name" value="Rce1-like"/>
    <property type="match status" value="1"/>
</dbReference>
<dbReference type="InterPro" id="IPR003675">
    <property type="entry name" value="Rce1/LyrA-like_dom"/>
</dbReference>
<evidence type="ECO:0000259" key="2">
    <source>
        <dbReference type="Pfam" id="PF02517"/>
    </source>
</evidence>
<keyword evidence="3" id="KW-0378">Hydrolase</keyword>
<keyword evidence="1" id="KW-1133">Transmembrane helix</keyword>
<dbReference type="STRING" id="1838286.Verru16b_03494"/>
<dbReference type="AlphaFoldDB" id="A0A1D8AZR6"/>
<dbReference type="EMBL" id="CP016094">
    <property type="protein sequence ID" value="AOS46388.1"/>
    <property type="molecule type" value="Genomic_DNA"/>
</dbReference>
<sequence>MHNDQYPAKRNPSAAIGLMLYLGYLAIFFTIWSVNGVDYLRIGENAETTRLWYALPTLGGGLFLIVAISLLGWWHRVLFDPVRVGPKWAWILPAAVAVIIIHNFLGVRAEGLSAALLLWSTLGGIGVGFGEEMITRGSLIVGLRSRYSEGRVWLISSLLFSALHVPNVIYGLPATAMPIQVVLTFIMGSGFYVMRRLSGTLILPMVLHGLWDSSLFLNVATGVEPSVTQFAVYPLALVCLIAVLTRNRPAQ</sequence>
<feature type="transmembrane region" description="Helical" evidence="1">
    <location>
        <begin position="151"/>
        <end position="170"/>
    </location>
</feature>
<protein>
    <submittedName>
        <fullName evidence="3">CAAX amino terminal protease self-immunity</fullName>
    </submittedName>
</protein>
<feature type="transmembrane region" description="Helical" evidence="1">
    <location>
        <begin position="87"/>
        <end position="105"/>
    </location>
</feature>
<organism evidence="3 4">
    <name type="scientific">Lacunisphaera limnophila</name>
    <dbReference type="NCBI Taxonomy" id="1838286"/>
    <lineage>
        <taxon>Bacteria</taxon>
        <taxon>Pseudomonadati</taxon>
        <taxon>Verrucomicrobiota</taxon>
        <taxon>Opitutia</taxon>
        <taxon>Opitutales</taxon>
        <taxon>Opitutaceae</taxon>
        <taxon>Lacunisphaera</taxon>
    </lineage>
</organism>
<dbReference type="GO" id="GO:0006508">
    <property type="term" value="P:proteolysis"/>
    <property type="evidence" value="ECO:0007669"/>
    <property type="project" value="UniProtKB-KW"/>
</dbReference>